<evidence type="ECO:0000313" key="4">
    <source>
        <dbReference type="EMBL" id="RCN36851.1"/>
    </source>
</evidence>
<name>A0A368FXD5_ANCCA</name>
<dbReference type="Pfam" id="PF21517">
    <property type="entry name" value="HTH_Tnp_Tc3_2_like"/>
    <property type="match status" value="1"/>
</dbReference>
<keyword evidence="5" id="KW-1185">Reference proteome</keyword>
<dbReference type="STRING" id="29170.A0A368FXD5"/>
<evidence type="ECO:0000259" key="2">
    <source>
        <dbReference type="Pfam" id="PF11427"/>
    </source>
</evidence>
<comment type="subcellular location">
    <subcellularLocation>
        <location evidence="1">Nucleus</location>
    </subcellularLocation>
</comment>
<dbReference type="Proteomes" id="UP000252519">
    <property type="component" value="Unassembled WGS sequence"/>
</dbReference>
<evidence type="ECO:0008006" key="6">
    <source>
        <dbReference type="Google" id="ProtNLM"/>
    </source>
</evidence>
<dbReference type="GO" id="GO:0003677">
    <property type="term" value="F:DNA binding"/>
    <property type="evidence" value="ECO:0007669"/>
    <property type="project" value="InterPro"/>
</dbReference>
<dbReference type="Pfam" id="PF11427">
    <property type="entry name" value="HTH_Tnp_Tc3_1"/>
    <property type="match status" value="1"/>
</dbReference>
<evidence type="ECO:0000313" key="5">
    <source>
        <dbReference type="Proteomes" id="UP000252519"/>
    </source>
</evidence>
<dbReference type="Gene3D" id="1.10.10.10">
    <property type="entry name" value="Winged helix-like DNA-binding domain superfamily/Winged helix DNA-binding domain"/>
    <property type="match status" value="1"/>
</dbReference>
<feature type="domain" description="Tc3 transposase DNA binding" evidence="2">
    <location>
        <begin position="3"/>
        <end position="50"/>
    </location>
</feature>
<dbReference type="OrthoDB" id="5823189at2759"/>
<reference evidence="4 5" key="1">
    <citation type="submission" date="2014-10" db="EMBL/GenBank/DDBJ databases">
        <title>Draft genome of the hookworm Ancylostoma caninum.</title>
        <authorList>
            <person name="Mitreva M."/>
        </authorList>
    </citation>
    <scope>NUCLEOTIDE SEQUENCE [LARGE SCALE GENOMIC DNA]</scope>
    <source>
        <strain evidence="4 5">Baltimore</strain>
    </source>
</reference>
<organism evidence="4 5">
    <name type="scientific">Ancylostoma caninum</name>
    <name type="common">Dog hookworm</name>
    <dbReference type="NCBI Taxonomy" id="29170"/>
    <lineage>
        <taxon>Eukaryota</taxon>
        <taxon>Metazoa</taxon>
        <taxon>Ecdysozoa</taxon>
        <taxon>Nematoda</taxon>
        <taxon>Chromadorea</taxon>
        <taxon>Rhabditida</taxon>
        <taxon>Rhabditina</taxon>
        <taxon>Rhabditomorpha</taxon>
        <taxon>Strongyloidea</taxon>
        <taxon>Ancylostomatidae</taxon>
        <taxon>Ancylostomatinae</taxon>
        <taxon>Ancylostoma</taxon>
    </lineage>
</organism>
<dbReference type="EMBL" id="JOJR01000522">
    <property type="protein sequence ID" value="RCN36851.1"/>
    <property type="molecule type" value="Genomic_DNA"/>
</dbReference>
<evidence type="ECO:0000259" key="3">
    <source>
        <dbReference type="Pfam" id="PF21517"/>
    </source>
</evidence>
<dbReference type="Gene3D" id="1.10.10.60">
    <property type="entry name" value="Homeodomain-like"/>
    <property type="match status" value="1"/>
</dbReference>
<dbReference type="InterPro" id="IPR025898">
    <property type="entry name" value="Tc3_transposase_DNA-bd_dom"/>
</dbReference>
<dbReference type="GO" id="GO:0005634">
    <property type="term" value="C:nucleus"/>
    <property type="evidence" value="ECO:0007669"/>
    <property type="project" value="UniProtKB-SubCell"/>
</dbReference>
<gene>
    <name evidence="4" type="ORF">ANCCAN_17265</name>
</gene>
<evidence type="ECO:0000256" key="1">
    <source>
        <dbReference type="ARBA" id="ARBA00004123"/>
    </source>
</evidence>
<dbReference type="InterPro" id="IPR036388">
    <property type="entry name" value="WH-like_DNA-bd_sf"/>
</dbReference>
<protein>
    <recommendedName>
        <fullName evidence="6">Tc3 transposase DNA binding domain-containing protein</fullName>
    </recommendedName>
</protein>
<dbReference type="SUPFAM" id="SSF46689">
    <property type="entry name" value="Homeodomain-like"/>
    <property type="match status" value="1"/>
</dbReference>
<accession>A0A368FXD5</accession>
<proteinExistence type="predicted"/>
<comment type="caution">
    <text evidence="4">The sequence shown here is derived from an EMBL/GenBank/DDBJ whole genome shotgun (WGS) entry which is preliminary data.</text>
</comment>
<dbReference type="InterPro" id="IPR009057">
    <property type="entry name" value="Homeodomain-like_sf"/>
</dbReference>
<sequence length="151" mass="17240">MPRATMLAAEEQAVISALNDAGESHKKIAEKLKRSRHVVTSYLSDPQAYGKKKSCGRPRKVNCQDERRICRAASNSTATLRQIRADVELPIFRSTVWRTIRRSGHIHHAVLTKTPWITEEHKRAKLNFAQENMETDWSKVNDLSDFLEAIS</sequence>
<feature type="domain" description="Transposable element Tc3 transposase-like DNA-binding HTH" evidence="3">
    <location>
        <begin position="65"/>
        <end position="103"/>
    </location>
</feature>
<dbReference type="AlphaFoldDB" id="A0A368FXD5"/>
<dbReference type="InterPro" id="IPR048703">
    <property type="entry name" value="Tnp_Tc3-like_HTH"/>
</dbReference>